<dbReference type="RefSeq" id="WP_242378265.1">
    <property type="nucleotide sequence ID" value="NZ_JAKRKC020000001.1"/>
</dbReference>
<name>A0ABT0FU43_9ACTN</name>
<proteinExistence type="inferred from homology"/>
<comment type="similarity">
    <text evidence="1">Belongs to the F420H(2)-dependent quinone reductase family.</text>
</comment>
<accession>A0ABT0FU43</accession>
<dbReference type="Gene3D" id="2.30.110.10">
    <property type="entry name" value="Electron Transport, Fmn-binding Protein, Chain A"/>
    <property type="match status" value="1"/>
</dbReference>
<dbReference type="Pfam" id="PF04075">
    <property type="entry name" value="F420H2_quin_red"/>
    <property type="match status" value="1"/>
</dbReference>
<evidence type="ECO:0000313" key="5">
    <source>
        <dbReference type="Proteomes" id="UP001317259"/>
    </source>
</evidence>
<sequence length="176" mass="19613">MAAHRTAHRTAHRAAAGREAAMPVEERTTPPRLPPRRIIRLAWSAHRGLYRVFGGHAGLWRPRAGRWGALHLTTTGRRTGRRRGVIIAYLEDGPDLVALAMNGWGPGEPSWWLNLQANPDATVHLRGGRRRVRAHAATGGERARLWARWREIDPHLDAFAALRPTETAVVVLKPSP</sequence>
<evidence type="ECO:0000313" key="4">
    <source>
        <dbReference type="EMBL" id="MCK2215416.1"/>
    </source>
</evidence>
<feature type="region of interest" description="Disordered" evidence="3">
    <location>
        <begin position="1"/>
        <end position="33"/>
    </location>
</feature>
<comment type="caution">
    <text evidence="4">The sequence shown here is derived from an EMBL/GenBank/DDBJ whole genome shotgun (WGS) entry which is preliminary data.</text>
</comment>
<comment type="catalytic activity">
    <reaction evidence="2">
        <text>oxidized coenzyme F420-(gamma-L-Glu)(n) + a quinol + H(+) = reduced coenzyme F420-(gamma-L-Glu)(n) + a quinone</text>
        <dbReference type="Rhea" id="RHEA:39663"/>
        <dbReference type="Rhea" id="RHEA-COMP:12939"/>
        <dbReference type="Rhea" id="RHEA-COMP:14378"/>
        <dbReference type="ChEBI" id="CHEBI:15378"/>
        <dbReference type="ChEBI" id="CHEBI:24646"/>
        <dbReference type="ChEBI" id="CHEBI:132124"/>
        <dbReference type="ChEBI" id="CHEBI:133980"/>
        <dbReference type="ChEBI" id="CHEBI:139511"/>
    </reaction>
</comment>
<dbReference type="InterPro" id="IPR004378">
    <property type="entry name" value="F420H2_quin_Rdtase"/>
</dbReference>
<dbReference type="Proteomes" id="UP001317259">
    <property type="component" value="Unassembled WGS sequence"/>
</dbReference>
<dbReference type="PANTHER" id="PTHR39428:SF3">
    <property type="entry name" value="DEAZAFLAVIN-DEPENDENT NITROREDUCTASE"/>
    <property type="match status" value="1"/>
</dbReference>
<evidence type="ECO:0000256" key="3">
    <source>
        <dbReference type="SAM" id="MobiDB-lite"/>
    </source>
</evidence>
<keyword evidence="5" id="KW-1185">Reference proteome</keyword>
<dbReference type="EMBL" id="JAKRKC020000001">
    <property type="protein sequence ID" value="MCK2215416.1"/>
    <property type="molecule type" value="Genomic_DNA"/>
</dbReference>
<organism evidence="4 5">
    <name type="scientific">Actinomadura luzonensis</name>
    <dbReference type="NCBI Taxonomy" id="2805427"/>
    <lineage>
        <taxon>Bacteria</taxon>
        <taxon>Bacillati</taxon>
        <taxon>Actinomycetota</taxon>
        <taxon>Actinomycetes</taxon>
        <taxon>Streptosporangiales</taxon>
        <taxon>Thermomonosporaceae</taxon>
        <taxon>Actinomadura</taxon>
    </lineage>
</organism>
<feature type="compositionally biased region" description="Basic residues" evidence="3">
    <location>
        <begin position="1"/>
        <end position="12"/>
    </location>
</feature>
<protein>
    <submittedName>
        <fullName evidence="4">Nitroreductase family deazaflavin-dependent oxidoreductase</fullName>
    </submittedName>
</protein>
<reference evidence="4 5" key="1">
    <citation type="submission" date="2022-04" db="EMBL/GenBank/DDBJ databases">
        <title>Genome draft of Actinomadura sp. ATCC 31491.</title>
        <authorList>
            <person name="Shi X."/>
            <person name="Du Y."/>
        </authorList>
    </citation>
    <scope>NUCLEOTIDE SEQUENCE [LARGE SCALE GENOMIC DNA]</scope>
    <source>
        <strain evidence="4 5">ATCC 31491</strain>
    </source>
</reference>
<gene>
    <name evidence="4" type="ORF">MF672_016700</name>
</gene>
<dbReference type="PANTHER" id="PTHR39428">
    <property type="entry name" value="F420H(2)-DEPENDENT QUINONE REDUCTASE RV1261C"/>
    <property type="match status" value="1"/>
</dbReference>
<evidence type="ECO:0000256" key="2">
    <source>
        <dbReference type="ARBA" id="ARBA00049106"/>
    </source>
</evidence>
<dbReference type="InterPro" id="IPR012349">
    <property type="entry name" value="Split_barrel_FMN-bd"/>
</dbReference>
<dbReference type="NCBIfam" id="TIGR00026">
    <property type="entry name" value="hi_GC_TIGR00026"/>
    <property type="match status" value="1"/>
</dbReference>
<evidence type="ECO:0000256" key="1">
    <source>
        <dbReference type="ARBA" id="ARBA00008710"/>
    </source>
</evidence>